<evidence type="ECO:0000313" key="2">
    <source>
        <dbReference type="Proteomes" id="UP000317176"/>
    </source>
</evidence>
<name>A0A562LJT3_9BRAD</name>
<dbReference type="InterPro" id="IPR036692">
    <property type="entry name" value="Shew3726-like_sf"/>
</dbReference>
<dbReference type="Proteomes" id="UP000317176">
    <property type="component" value="Unassembled WGS sequence"/>
</dbReference>
<evidence type="ECO:0000313" key="1">
    <source>
        <dbReference type="EMBL" id="TWI07865.1"/>
    </source>
</evidence>
<protein>
    <submittedName>
        <fullName evidence="1">Uncharacterized protein DUF1488</fullName>
    </submittedName>
</protein>
<dbReference type="AlphaFoldDB" id="A0A562LJT3"/>
<keyword evidence="2" id="KW-1185">Reference proteome</keyword>
<dbReference type="EMBL" id="VLKL01000004">
    <property type="protein sequence ID" value="TWI07865.1"/>
    <property type="molecule type" value="Genomic_DNA"/>
</dbReference>
<reference evidence="1 2" key="1">
    <citation type="journal article" date="2015" name="Stand. Genomic Sci.">
        <title>Genomic Encyclopedia of Bacterial and Archaeal Type Strains, Phase III: the genomes of soil and plant-associated and newly described type strains.</title>
        <authorList>
            <person name="Whitman W.B."/>
            <person name="Woyke T."/>
            <person name="Klenk H.P."/>
            <person name="Zhou Y."/>
            <person name="Lilburn T.G."/>
            <person name="Beck B.J."/>
            <person name="De Vos P."/>
            <person name="Vandamme P."/>
            <person name="Eisen J.A."/>
            <person name="Garrity G."/>
            <person name="Hugenholtz P."/>
            <person name="Kyrpides N.C."/>
        </authorList>
    </citation>
    <scope>NUCLEOTIDE SEQUENCE [LARGE SCALE GENOMIC DNA]</scope>
    <source>
        <strain evidence="1 2">CGMCC 1.10947</strain>
    </source>
</reference>
<organism evidence="1 2">
    <name type="scientific">Bradyrhizobium daqingense</name>
    <dbReference type="NCBI Taxonomy" id="993502"/>
    <lineage>
        <taxon>Bacteria</taxon>
        <taxon>Pseudomonadati</taxon>
        <taxon>Pseudomonadota</taxon>
        <taxon>Alphaproteobacteria</taxon>
        <taxon>Hyphomicrobiales</taxon>
        <taxon>Nitrobacteraceae</taxon>
        <taxon>Bradyrhizobium</taxon>
    </lineage>
</organism>
<dbReference type="SUPFAM" id="SSF160272">
    <property type="entry name" value="Shew3726-like"/>
    <property type="match status" value="1"/>
</dbReference>
<dbReference type="Pfam" id="PF07369">
    <property type="entry name" value="DUF1488"/>
    <property type="match status" value="1"/>
</dbReference>
<dbReference type="OrthoDB" id="8239946at2"/>
<dbReference type="Gene3D" id="3.30.160.140">
    <property type="entry name" value="Shew3726-like"/>
    <property type="match status" value="1"/>
</dbReference>
<sequence length="89" mass="10444">MPLTTDPSRDIEFRLFEGIAFAMFDSEQRVLCFVTWAALLDRAAKDGTRQTDVRGTFEQYRWKIELIASRNYDQGETRPVIRTEQLTPR</sequence>
<comment type="caution">
    <text evidence="1">The sequence shown here is derived from an EMBL/GenBank/DDBJ whole genome shotgun (WGS) entry which is preliminary data.</text>
</comment>
<accession>A0A562LJT3</accession>
<dbReference type="InterPro" id="IPR009962">
    <property type="entry name" value="DUF1488"/>
</dbReference>
<dbReference type="RefSeq" id="WP_145630578.1">
    <property type="nucleotide sequence ID" value="NZ_CP088014.1"/>
</dbReference>
<proteinExistence type="predicted"/>
<gene>
    <name evidence="1" type="ORF">IQ17_02222</name>
</gene>